<keyword evidence="6 8" id="KW-1133">Transmembrane helix</keyword>
<proteinExistence type="predicted"/>
<accession>A0A3B0YGW1</accession>
<sequence>MLVTFLVVVFRYLFDSGSIAMQESALYLHASLFMLGAAWTLKIDGHVRVDVLYRHFSTRGKAAADLFGTLIFLLPTCGFLLWVSLDYVAAAWRVHEASPEAGGLPFVYLLKTLIPVTAGLLIVQGISQLLRCIGKLLQPVERPDG</sequence>
<keyword evidence="4" id="KW-0997">Cell inner membrane</keyword>
<dbReference type="EMBL" id="UOFN01000047">
    <property type="protein sequence ID" value="VAW75393.1"/>
    <property type="molecule type" value="Genomic_DNA"/>
</dbReference>
<feature type="transmembrane region" description="Helical" evidence="8">
    <location>
        <begin position="25"/>
        <end position="41"/>
    </location>
</feature>
<keyword evidence="5 8" id="KW-0812">Transmembrane</keyword>
<evidence type="ECO:0000256" key="6">
    <source>
        <dbReference type="ARBA" id="ARBA00022989"/>
    </source>
</evidence>
<feature type="transmembrane region" description="Helical" evidence="8">
    <location>
        <begin position="62"/>
        <end position="85"/>
    </location>
</feature>
<dbReference type="AlphaFoldDB" id="A0A3B0YGW1"/>
<dbReference type="GO" id="GO:0005886">
    <property type="term" value="C:plasma membrane"/>
    <property type="evidence" value="ECO:0007669"/>
    <property type="project" value="UniProtKB-SubCell"/>
</dbReference>
<organism evidence="10">
    <name type="scientific">hydrothermal vent metagenome</name>
    <dbReference type="NCBI Taxonomy" id="652676"/>
    <lineage>
        <taxon>unclassified sequences</taxon>
        <taxon>metagenomes</taxon>
        <taxon>ecological metagenomes</taxon>
    </lineage>
</organism>
<dbReference type="PANTHER" id="PTHR35011:SF4">
    <property type="entry name" value="SLL1102 PROTEIN"/>
    <property type="match status" value="1"/>
</dbReference>
<evidence type="ECO:0000256" key="1">
    <source>
        <dbReference type="ARBA" id="ARBA00004429"/>
    </source>
</evidence>
<dbReference type="InterPro" id="IPR055348">
    <property type="entry name" value="DctQ"/>
</dbReference>
<keyword evidence="3" id="KW-1003">Cell membrane</keyword>
<name>A0A3B0YGW1_9ZZZZ</name>
<reference evidence="10" key="1">
    <citation type="submission" date="2018-06" db="EMBL/GenBank/DDBJ databases">
        <authorList>
            <person name="Zhirakovskaya E."/>
        </authorList>
    </citation>
    <scope>NUCLEOTIDE SEQUENCE</scope>
</reference>
<feature type="domain" description="Tripartite ATP-independent periplasmic transporters DctQ component" evidence="9">
    <location>
        <begin position="1"/>
        <end position="133"/>
    </location>
</feature>
<keyword evidence="7 8" id="KW-0472">Membrane</keyword>
<evidence type="ECO:0000256" key="7">
    <source>
        <dbReference type="ARBA" id="ARBA00023136"/>
    </source>
</evidence>
<dbReference type="InterPro" id="IPR007387">
    <property type="entry name" value="TRAP_DctQ"/>
</dbReference>
<keyword evidence="2" id="KW-0813">Transport</keyword>
<evidence type="ECO:0000259" key="9">
    <source>
        <dbReference type="Pfam" id="PF04290"/>
    </source>
</evidence>
<evidence type="ECO:0000256" key="2">
    <source>
        <dbReference type="ARBA" id="ARBA00022448"/>
    </source>
</evidence>
<evidence type="ECO:0000256" key="5">
    <source>
        <dbReference type="ARBA" id="ARBA00022692"/>
    </source>
</evidence>
<evidence type="ECO:0000313" key="10">
    <source>
        <dbReference type="EMBL" id="VAW75393.1"/>
    </source>
</evidence>
<evidence type="ECO:0000256" key="8">
    <source>
        <dbReference type="SAM" id="Phobius"/>
    </source>
</evidence>
<evidence type="ECO:0000256" key="4">
    <source>
        <dbReference type="ARBA" id="ARBA00022519"/>
    </source>
</evidence>
<feature type="transmembrane region" description="Helical" evidence="8">
    <location>
        <begin position="105"/>
        <end position="123"/>
    </location>
</feature>
<comment type="subcellular location">
    <subcellularLocation>
        <location evidence="1">Cell inner membrane</location>
        <topology evidence="1">Multi-pass membrane protein</topology>
    </subcellularLocation>
</comment>
<dbReference type="Pfam" id="PF04290">
    <property type="entry name" value="DctQ"/>
    <property type="match status" value="1"/>
</dbReference>
<evidence type="ECO:0000256" key="3">
    <source>
        <dbReference type="ARBA" id="ARBA00022475"/>
    </source>
</evidence>
<protein>
    <recommendedName>
        <fullName evidence="9">Tripartite ATP-independent periplasmic transporters DctQ component domain-containing protein</fullName>
    </recommendedName>
</protein>
<gene>
    <name evidence="10" type="ORF">MNBD_GAMMA15-511</name>
</gene>
<dbReference type="PANTHER" id="PTHR35011">
    <property type="entry name" value="2,3-DIKETO-L-GULONATE TRAP TRANSPORTER SMALL PERMEASE PROTEIN YIAM"/>
    <property type="match status" value="1"/>
</dbReference>